<accession>A0A0G1RFE6</accession>
<sequence length="83" mass="9138">MPEKDFEIPCKKCGQTFIFTVKREGEGVTDITRRDALLALGSPGRTDPNTGAIIVGHNAVKNVCPQNTPFEHAFDYQSLTSRT</sequence>
<protein>
    <submittedName>
        <fullName evidence="1">Uncharacterized protein</fullName>
    </submittedName>
</protein>
<name>A0A0G1RFE6_9BACT</name>
<dbReference type="AlphaFoldDB" id="A0A0G1RFE6"/>
<gene>
    <name evidence="1" type="ORF">UX78_C0015G0008</name>
</gene>
<dbReference type="Proteomes" id="UP000034607">
    <property type="component" value="Unassembled WGS sequence"/>
</dbReference>
<organism evidence="1 2">
    <name type="scientific">Candidatus Amesbacteria bacterium GW2011_GWA2_47_11</name>
    <dbReference type="NCBI Taxonomy" id="1618357"/>
    <lineage>
        <taxon>Bacteria</taxon>
        <taxon>Candidatus Amesiibacteriota</taxon>
    </lineage>
</organism>
<proteinExistence type="predicted"/>
<dbReference type="EMBL" id="LCNM01000015">
    <property type="protein sequence ID" value="KKU55861.1"/>
    <property type="molecule type" value="Genomic_DNA"/>
</dbReference>
<comment type="caution">
    <text evidence="1">The sequence shown here is derived from an EMBL/GenBank/DDBJ whole genome shotgun (WGS) entry which is preliminary data.</text>
</comment>
<evidence type="ECO:0000313" key="2">
    <source>
        <dbReference type="Proteomes" id="UP000034607"/>
    </source>
</evidence>
<evidence type="ECO:0000313" key="1">
    <source>
        <dbReference type="EMBL" id="KKU55861.1"/>
    </source>
</evidence>
<reference evidence="1 2" key="1">
    <citation type="journal article" date="2015" name="Nature">
        <title>rRNA introns, odd ribosomes, and small enigmatic genomes across a large radiation of phyla.</title>
        <authorList>
            <person name="Brown C.T."/>
            <person name="Hug L.A."/>
            <person name="Thomas B.C."/>
            <person name="Sharon I."/>
            <person name="Castelle C.J."/>
            <person name="Singh A."/>
            <person name="Wilkins M.J."/>
            <person name="Williams K.H."/>
            <person name="Banfield J.F."/>
        </authorList>
    </citation>
    <scope>NUCLEOTIDE SEQUENCE [LARGE SCALE GENOMIC DNA]</scope>
</reference>